<comment type="caution">
    <text evidence="2">The sequence shown here is derived from an EMBL/GenBank/DDBJ whole genome shotgun (WGS) entry which is preliminary data.</text>
</comment>
<feature type="transmembrane region" description="Helical" evidence="1">
    <location>
        <begin position="88"/>
        <end position="114"/>
    </location>
</feature>
<name>A0ABN1JSE6_9CLOT</name>
<accession>A0ABN1JSE6</accession>
<sequence length="142" mass="15085">MLGIIYSIIAGISMTLQGVFNTRLSDKIGLWETNCLVQGIGFILTLIAVFTIGSGNIKNIKSANKMYLLGGVLGAIIIYTVMRGIKSLGATCAIGIILISQLSSAGLVDCLGLFNCEPIKFGFTKIAGIIIMIVGIIIFKIR</sequence>
<evidence type="ECO:0000313" key="2">
    <source>
        <dbReference type="EMBL" id="GAA0745455.1"/>
    </source>
</evidence>
<protein>
    <submittedName>
        <fullName evidence="2">DMT family transporter</fullName>
    </submittedName>
</protein>
<dbReference type="EMBL" id="BAAACG010000016">
    <property type="protein sequence ID" value="GAA0745455.1"/>
    <property type="molecule type" value="Genomic_DNA"/>
</dbReference>
<keyword evidence="1" id="KW-0812">Transmembrane</keyword>
<dbReference type="Pfam" id="PF04657">
    <property type="entry name" value="DMT_YdcZ"/>
    <property type="match status" value="1"/>
</dbReference>
<keyword evidence="1" id="KW-1133">Transmembrane helix</keyword>
<organism evidence="2 3">
    <name type="scientific">Clostridium oceanicum</name>
    <dbReference type="NCBI Taxonomy" id="1543"/>
    <lineage>
        <taxon>Bacteria</taxon>
        <taxon>Bacillati</taxon>
        <taxon>Bacillota</taxon>
        <taxon>Clostridia</taxon>
        <taxon>Eubacteriales</taxon>
        <taxon>Clostridiaceae</taxon>
        <taxon>Clostridium</taxon>
    </lineage>
</organism>
<dbReference type="RefSeq" id="WP_343763148.1">
    <property type="nucleotide sequence ID" value="NZ_BAAACG010000016.1"/>
</dbReference>
<dbReference type="PANTHER" id="PTHR34821:SF3">
    <property type="entry name" value="MEMBRANE PROTEIN"/>
    <property type="match status" value="1"/>
</dbReference>
<keyword evidence="3" id="KW-1185">Reference proteome</keyword>
<dbReference type="PANTHER" id="PTHR34821">
    <property type="entry name" value="INNER MEMBRANE PROTEIN YDCZ"/>
    <property type="match status" value="1"/>
</dbReference>
<feature type="transmembrane region" description="Helical" evidence="1">
    <location>
        <begin position="121"/>
        <end position="141"/>
    </location>
</feature>
<evidence type="ECO:0000313" key="3">
    <source>
        <dbReference type="Proteomes" id="UP001501510"/>
    </source>
</evidence>
<feature type="transmembrane region" description="Helical" evidence="1">
    <location>
        <begin position="36"/>
        <end position="54"/>
    </location>
</feature>
<keyword evidence="1" id="KW-0472">Membrane</keyword>
<proteinExistence type="predicted"/>
<reference evidence="2 3" key="1">
    <citation type="journal article" date="2019" name="Int. J. Syst. Evol. Microbiol.">
        <title>The Global Catalogue of Microorganisms (GCM) 10K type strain sequencing project: providing services to taxonomists for standard genome sequencing and annotation.</title>
        <authorList>
            <consortium name="The Broad Institute Genomics Platform"/>
            <consortium name="The Broad Institute Genome Sequencing Center for Infectious Disease"/>
            <person name="Wu L."/>
            <person name="Ma J."/>
        </authorList>
    </citation>
    <scope>NUCLEOTIDE SEQUENCE [LARGE SCALE GENOMIC DNA]</scope>
    <source>
        <strain evidence="2 3">JCM 1407</strain>
    </source>
</reference>
<evidence type="ECO:0000256" key="1">
    <source>
        <dbReference type="SAM" id="Phobius"/>
    </source>
</evidence>
<dbReference type="InterPro" id="IPR006750">
    <property type="entry name" value="YdcZ"/>
</dbReference>
<gene>
    <name evidence="2" type="ORF">GCM10008906_31800</name>
</gene>
<feature type="transmembrane region" description="Helical" evidence="1">
    <location>
        <begin position="66"/>
        <end position="82"/>
    </location>
</feature>
<dbReference type="Proteomes" id="UP001501510">
    <property type="component" value="Unassembled WGS sequence"/>
</dbReference>